<keyword evidence="3" id="KW-1185">Reference proteome</keyword>
<keyword evidence="1" id="KW-1133">Transmembrane helix</keyword>
<protein>
    <submittedName>
        <fullName evidence="2">Uncharacterized protein</fullName>
    </submittedName>
</protein>
<keyword evidence="1" id="KW-0812">Transmembrane</keyword>
<reference evidence="2 3" key="1">
    <citation type="journal article" date="2020" name="ISME J.">
        <title>Uncovering the hidden diversity of litter-decomposition mechanisms in mushroom-forming fungi.</title>
        <authorList>
            <person name="Floudas D."/>
            <person name="Bentzer J."/>
            <person name="Ahren D."/>
            <person name="Johansson T."/>
            <person name="Persson P."/>
            <person name="Tunlid A."/>
        </authorList>
    </citation>
    <scope>NUCLEOTIDE SEQUENCE [LARGE SCALE GENOMIC DNA]</scope>
    <source>
        <strain evidence="2 3">CBS 291.85</strain>
    </source>
</reference>
<comment type="caution">
    <text evidence="2">The sequence shown here is derived from an EMBL/GenBank/DDBJ whole genome shotgun (WGS) entry which is preliminary data.</text>
</comment>
<organism evidence="2 3">
    <name type="scientific">Tetrapyrgos nigripes</name>
    <dbReference type="NCBI Taxonomy" id="182062"/>
    <lineage>
        <taxon>Eukaryota</taxon>
        <taxon>Fungi</taxon>
        <taxon>Dikarya</taxon>
        <taxon>Basidiomycota</taxon>
        <taxon>Agaricomycotina</taxon>
        <taxon>Agaricomycetes</taxon>
        <taxon>Agaricomycetidae</taxon>
        <taxon>Agaricales</taxon>
        <taxon>Marasmiineae</taxon>
        <taxon>Marasmiaceae</taxon>
        <taxon>Tetrapyrgos</taxon>
    </lineage>
</organism>
<dbReference type="AlphaFoldDB" id="A0A8H5C498"/>
<evidence type="ECO:0000313" key="2">
    <source>
        <dbReference type="EMBL" id="KAF5334713.1"/>
    </source>
</evidence>
<feature type="transmembrane region" description="Helical" evidence="1">
    <location>
        <begin position="76"/>
        <end position="94"/>
    </location>
</feature>
<keyword evidence="1" id="KW-0472">Membrane</keyword>
<dbReference type="OrthoDB" id="2874374at2759"/>
<dbReference type="Proteomes" id="UP000559256">
    <property type="component" value="Unassembled WGS sequence"/>
</dbReference>
<gene>
    <name evidence="2" type="ORF">D9758_017352</name>
</gene>
<evidence type="ECO:0000256" key="1">
    <source>
        <dbReference type="SAM" id="Phobius"/>
    </source>
</evidence>
<sequence>MTLGTCHCTHRSARRRIIPPGAHRAKLGLLTPPVTDSEIRVSVFTLRTYALSKHHLGKELEMPLTVRMLGRARRKVIVLLSFRGAILAVVKFMTVNFDGLARVDWGRRSRWLSVNSDGLTLFAYTQNMPASKMLKTWRDYRGKDFAKVRKLNGKNNVIYHKLHVRASIATIMIQIMHERKDEDAERAWRYVLLCIEKLGYDGMSDEEDGELLYESGQRIKARRVKKLQWRRPYFRGLLEKVDKTWQAEFSIFSQQGRSPLPRLRVDDRSPNIFQNLSLNRDI</sequence>
<dbReference type="EMBL" id="JAACJM010000253">
    <property type="protein sequence ID" value="KAF5334713.1"/>
    <property type="molecule type" value="Genomic_DNA"/>
</dbReference>
<evidence type="ECO:0000313" key="3">
    <source>
        <dbReference type="Proteomes" id="UP000559256"/>
    </source>
</evidence>
<name>A0A8H5C498_9AGAR</name>
<accession>A0A8H5C498</accession>
<proteinExistence type="predicted"/>